<sequence>MFAKLTRSLLAFGVVFVAYQAYALLVAPMIDPPSVVRQGAGTEKPTVTVSPVAKYQRLLASYFPAGHWALAGKPKVIENGQVMLVVDDYKRDNTGRVDLSKCAVVIFPTPRRPGAAAPRDAVVIEAPQGAKLQFDRNFNPSRGSIGNLVQGLLPGKITIRSDMEEAGPADDLYIEASDLQMNQTRIASKSDISFRLGKNRGGGTWMEIILLEEEFKRPGESGFGFNGVKHLEIFQNVKLELHTGNLNLSDETLARKPLPPHVRLTAAREPADSGAEAWIGGGAPSVYQAPRVAARPQVAPNSPPLEVTCEGSFHLSFLDFTATFDKKVVATQLNLTGQSDQLACDQLAIHFTDEDGAISPQNDPDFADQQRSALSNLQPTFIVATGKPVKMDSPSRDAEARAGELKINLVTRRLTLSGGAPYLLQGDNLLRAPVIKYQHPAKGDPAPIGRLWLAGPGQMRVVPKEESPHDVVQARWNAVPGVEYPVQLTRETGQPVLMIEGRPQVTSSRIGELTSDRMRVAFREVAPDGKDGPAIEMSGGGDQLALLPERINALGAVQLRSPELNGRTGELVVWVRPQADQPELAGPARGDAASVFTGASGGRAAGVRQDGPAQKTYHLVSQKMQMDLLLRGSRATPANLICQGGVKFSEDPSPGAAQTPLSVEGQRLRVNNLESGSVQVEIAGAGQQAASSGIQSAALAEIVAQGLTLKAATVKLDQAANRLWADGAGNATVNAGRDLFGQATNAATTLHLKWQGGLNFDGETIVVKQDVLGEGPHDWVRCQQVTATLSRPINFTDSRGASSSDIEIAQIDCEGGVTMDHRTIDPGGQTSHEHGKIATLSINRTTGEISGQGPGWIRSVRLESAGGPVAAVTPGAAAAAKPGKGLHFLRVKFLRGVTGNILAGRRQVSFHGSVESVYGPVMEWEQELPMIYPNGLPPNTGTLKCEQLTVNEDPLARMPGSMTPTGADGLGPIELRAVGNVQIMGAAEGKGLFTAYAHSASYSRAKEEFVLEGNGQSVAKLYQQDSPGARPNVSEYQTLRYELKTGTVYVGGFSRGSSGGMNSAQRPGPPVR</sequence>
<reference evidence="1 2" key="1">
    <citation type="submission" date="2019-02" db="EMBL/GenBank/DDBJ databases">
        <title>Deep-cultivation of Planctomycetes and their phenomic and genomic characterization uncovers novel biology.</title>
        <authorList>
            <person name="Wiegand S."/>
            <person name="Jogler M."/>
            <person name="Boedeker C."/>
            <person name="Pinto D."/>
            <person name="Vollmers J."/>
            <person name="Rivas-Marin E."/>
            <person name="Kohn T."/>
            <person name="Peeters S.H."/>
            <person name="Heuer A."/>
            <person name="Rast P."/>
            <person name="Oberbeckmann S."/>
            <person name="Bunk B."/>
            <person name="Jeske O."/>
            <person name="Meyerdierks A."/>
            <person name="Storesund J.E."/>
            <person name="Kallscheuer N."/>
            <person name="Luecker S."/>
            <person name="Lage O.M."/>
            <person name="Pohl T."/>
            <person name="Merkel B.J."/>
            <person name="Hornburger P."/>
            <person name="Mueller R.-W."/>
            <person name="Bruemmer F."/>
            <person name="Labrenz M."/>
            <person name="Spormann A.M."/>
            <person name="Op Den Camp H."/>
            <person name="Overmann J."/>
            <person name="Amann R."/>
            <person name="Jetten M.S.M."/>
            <person name="Mascher T."/>
            <person name="Medema M.H."/>
            <person name="Devos D.P."/>
            <person name="Kaster A.-K."/>
            <person name="Ovreas L."/>
            <person name="Rohde M."/>
            <person name="Galperin M.Y."/>
            <person name="Jogler C."/>
        </authorList>
    </citation>
    <scope>NUCLEOTIDE SEQUENCE [LARGE SCALE GENOMIC DNA]</scope>
    <source>
        <strain evidence="1 2">KOR34</strain>
    </source>
</reference>
<dbReference type="AlphaFoldDB" id="A0A5C5VDP9"/>
<gene>
    <name evidence="1" type="ORF">KOR34_16840</name>
</gene>
<proteinExistence type="predicted"/>
<keyword evidence="2" id="KW-1185">Reference proteome</keyword>
<dbReference type="EMBL" id="SIHJ01000001">
    <property type="protein sequence ID" value="TWT36744.1"/>
    <property type="molecule type" value="Genomic_DNA"/>
</dbReference>
<comment type="caution">
    <text evidence="1">The sequence shown here is derived from an EMBL/GenBank/DDBJ whole genome shotgun (WGS) entry which is preliminary data.</text>
</comment>
<accession>A0A5C5VDP9</accession>
<organism evidence="1 2">
    <name type="scientific">Posidoniimonas corsicana</name>
    <dbReference type="NCBI Taxonomy" id="1938618"/>
    <lineage>
        <taxon>Bacteria</taxon>
        <taxon>Pseudomonadati</taxon>
        <taxon>Planctomycetota</taxon>
        <taxon>Planctomycetia</taxon>
        <taxon>Pirellulales</taxon>
        <taxon>Lacipirellulaceae</taxon>
        <taxon>Posidoniimonas</taxon>
    </lineage>
</organism>
<dbReference type="OrthoDB" id="208320at2"/>
<dbReference type="Proteomes" id="UP000316714">
    <property type="component" value="Unassembled WGS sequence"/>
</dbReference>
<dbReference type="RefSeq" id="WP_146563904.1">
    <property type="nucleotide sequence ID" value="NZ_SIHJ01000001.1"/>
</dbReference>
<evidence type="ECO:0000313" key="2">
    <source>
        <dbReference type="Proteomes" id="UP000316714"/>
    </source>
</evidence>
<name>A0A5C5VDP9_9BACT</name>
<evidence type="ECO:0000313" key="1">
    <source>
        <dbReference type="EMBL" id="TWT36744.1"/>
    </source>
</evidence>
<evidence type="ECO:0008006" key="3">
    <source>
        <dbReference type="Google" id="ProtNLM"/>
    </source>
</evidence>
<protein>
    <recommendedName>
        <fullName evidence="3">OstA-like protein</fullName>
    </recommendedName>
</protein>
<dbReference type="Gene3D" id="2.60.450.10">
    <property type="entry name" value="Lipopolysaccharide (LPS) transport protein A like domain"/>
    <property type="match status" value="1"/>
</dbReference>